<dbReference type="InterPro" id="IPR013783">
    <property type="entry name" value="Ig-like_fold"/>
</dbReference>
<dbReference type="InterPro" id="IPR043128">
    <property type="entry name" value="Rev_trsase/Diguanyl_cyclase"/>
</dbReference>
<dbReference type="PANTHER" id="PTHR23279:SF45">
    <property type="entry name" value="DEFECTIVE PROBOSCIS EXTENSION RESPONSE 12, ISOFORM C"/>
    <property type="match status" value="1"/>
</dbReference>
<dbReference type="PROSITE" id="PS50878">
    <property type="entry name" value="RT_POL"/>
    <property type="match status" value="1"/>
</dbReference>
<proteinExistence type="predicted"/>
<dbReference type="SMART" id="SM00409">
    <property type="entry name" value="IG"/>
    <property type="match status" value="2"/>
</dbReference>
<protein>
    <submittedName>
        <fullName evidence="3">Jg27498 protein</fullName>
    </submittedName>
</protein>
<dbReference type="GO" id="GO:0050808">
    <property type="term" value="P:synapse organization"/>
    <property type="evidence" value="ECO:0007669"/>
    <property type="project" value="TreeGrafter"/>
</dbReference>
<reference evidence="3" key="1">
    <citation type="submission" date="2022-03" db="EMBL/GenBank/DDBJ databases">
        <authorList>
            <person name="Lindestad O."/>
        </authorList>
    </citation>
    <scope>NUCLEOTIDE SEQUENCE</scope>
</reference>
<evidence type="ECO:0000313" key="3">
    <source>
        <dbReference type="EMBL" id="CAH2267314.1"/>
    </source>
</evidence>
<accession>A0A8S4SMS7</accession>
<dbReference type="InterPro" id="IPR036179">
    <property type="entry name" value="Ig-like_dom_sf"/>
</dbReference>
<name>A0A8S4SMS7_9NEOP</name>
<dbReference type="GO" id="GO:0071897">
    <property type="term" value="P:DNA biosynthetic process"/>
    <property type="evidence" value="ECO:0007669"/>
    <property type="project" value="UniProtKB-ARBA"/>
</dbReference>
<dbReference type="SUPFAM" id="SSF56672">
    <property type="entry name" value="DNA/RNA polymerases"/>
    <property type="match status" value="1"/>
</dbReference>
<keyword evidence="4" id="KW-1185">Reference proteome</keyword>
<organism evidence="3 4">
    <name type="scientific">Pararge aegeria aegeria</name>
    <dbReference type="NCBI Taxonomy" id="348720"/>
    <lineage>
        <taxon>Eukaryota</taxon>
        <taxon>Metazoa</taxon>
        <taxon>Ecdysozoa</taxon>
        <taxon>Arthropoda</taxon>
        <taxon>Hexapoda</taxon>
        <taxon>Insecta</taxon>
        <taxon>Pterygota</taxon>
        <taxon>Neoptera</taxon>
        <taxon>Endopterygota</taxon>
        <taxon>Lepidoptera</taxon>
        <taxon>Glossata</taxon>
        <taxon>Ditrysia</taxon>
        <taxon>Papilionoidea</taxon>
        <taxon>Nymphalidae</taxon>
        <taxon>Satyrinae</taxon>
        <taxon>Satyrini</taxon>
        <taxon>Parargina</taxon>
        <taxon>Pararge</taxon>
    </lineage>
</organism>
<dbReference type="SUPFAM" id="SSF48726">
    <property type="entry name" value="Immunoglobulin"/>
    <property type="match status" value="2"/>
</dbReference>
<gene>
    <name evidence="3" type="primary">jg27498</name>
    <name evidence="3" type="ORF">PAEG_LOCUS25870</name>
</gene>
<feature type="domain" description="Ig-like" evidence="1">
    <location>
        <begin position="251"/>
        <end position="348"/>
    </location>
</feature>
<dbReference type="InterPro" id="IPR003599">
    <property type="entry name" value="Ig_sub"/>
</dbReference>
<sequence>MIEKTNEYGIKLYMCFIDYTKAFDSIHHYTIWSSLLEQGIHPKYVSIIKSVYTKCKARVRLEKEGGEFPINRGARQGDPLSPKIFTAVLEHIFRNLELERKGLKIDGEYLSHLRFADDIVIFAQDANDLGIMVQELAQESKKAGLFVNTSKTKILTNSDKIDIQVDGQNIEYVEDYIYLGQSVSFENCTEKEIHRRVAIAWKKYWSFNEVMKNKEINLKIKKKLFEDFCKKICFLISYAIRASEDPTTYNVRCGPGGATSASSGSWRPHSPWRRSPRCSPPQALLVSWVRRRDWHIISSGVFMYTNDERFQVLHSEGSDDWILQIKYVQKRDNGTYECQVSLGSGTLSRLVHLHIVVPEAFILGADEYHVDAGSTINLVCIIEKSPVPPQYVFWYHNARMINYDATRGVSVATAPGARTQSALRIRGAAPAHSGNYSCRAANTEPAHIYVYVSEGSDKMAATLSRNASSSQHSWLTHLAITVAAILRNCL</sequence>
<dbReference type="EMBL" id="CAKXAJ010026350">
    <property type="protein sequence ID" value="CAH2267314.1"/>
    <property type="molecule type" value="Genomic_DNA"/>
</dbReference>
<dbReference type="PANTHER" id="PTHR23279">
    <property type="entry name" value="DEFECTIVE PROBOSCIS EXTENSION RESPONSE DPR -RELATED"/>
    <property type="match status" value="1"/>
</dbReference>
<dbReference type="Pfam" id="PF00078">
    <property type="entry name" value="RVT_1"/>
    <property type="match status" value="1"/>
</dbReference>
<dbReference type="InterPro" id="IPR007110">
    <property type="entry name" value="Ig-like_dom"/>
</dbReference>
<dbReference type="Pfam" id="PF13927">
    <property type="entry name" value="Ig_3"/>
    <property type="match status" value="1"/>
</dbReference>
<dbReference type="PROSITE" id="PS50835">
    <property type="entry name" value="IG_LIKE"/>
    <property type="match status" value="2"/>
</dbReference>
<dbReference type="InterPro" id="IPR003598">
    <property type="entry name" value="Ig_sub2"/>
</dbReference>
<evidence type="ECO:0000313" key="4">
    <source>
        <dbReference type="Proteomes" id="UP000838756"/>
    </source>
</evidence>
<comment type="caution">
    <text evidence="3">The sequence shown here is derived from an EMBL/GenBank/DDBJ whole genome shotgun (WGS) entry which is preliminary data.</text>
</comment>
<evidence type="ECO:0000259" key="2">
    <source>
        <dbReference type="PROSITE" id="PS50878"/>
    </source>
</evidence>
<feature type="domain" description="Ig-like" evidence="1">
    <location>
        <begin position="358"/>
        <end position="464"/>
    </location>
</feature>
<dbReference type="Proteomes" id="UP000838756">
    <property type="component" value="Unassembled WGS sequence"/>
</dbReference>
<dbReference type="SMART" id="SM00408">
    <property type="entry name" value="IGc2"/>
    <property type="match status" value="1"/>
</dbReference>
<evidence type="ECO:0000259" key="1">
    <source>
        <dbReference type="PROSITE" id="PS50835"/>
    </source>
</evidence>
<dbReference type="Gene3D" id="2.60.40.10">
    <property type="entry name" value="Immunoglobulins"/>
    <property type="match status" value="2"/>
</dbReference>
<dbReference type="InterPro" id="IPR037448">
    <property type="entry name" value="Zig-8"/>
</dbReference>
<dbReference type="InterPro" id="IPR000477">
    <property type="entry name" value="RT_dom"/>
</dbReference>
<dbReference type="Gene3D" id="3.30.70.270">
    <property type="match status" value="1"/>
</dbReference>
<dbReference type="OrthoDB" id="10031887at2759"/>
<dbReference type="GO" id="GO:0032589">
    <property type="term" value="C:neuron projection membrane"/>
    <property type="evidence" value="ECO:0007669"/>
    <property type="project" value="TreeGrafter"/>
</dbReference>
<dbReference type="CDD" id="cd01650">
    <property type="entry name" value="RT_nLTR_like"/>
    <property type="match status" value="1"/>
</dbReference>
<feature type="domain" description="Reverse transcriptase" evidence="2">
    <location>
        <begin position="1"/>
        <end position="183"/>
    </location>
</feature>
<dbReference type="AlphaFoldDB" id="A0A8S4SMS7"/>
<dbReference type="InterPro" id="IPR043502">
    <property type="entry name" value="DNA/RNA_pol_sf"/>
</dbReference>